<sequence>MTPNDFWHIIEQARTASHSIAEFNQNLTQLLAKLSDEDLLYFHDFFENYETAVIASPNQLIWSALSLVHGGKYAYHTYGFAAWLILQGKSTYLAVLHDADRLADTAAAPNYCSGCLKGHEHEFPEQRYLAGRIYRERTRTGIRAFKKTAAEFAKKAYAEWQNTAQQELDIPARSSDRNWTMEDLAAVLPNTYRKYILHEHS</sequence>
<gene>
    <name evidence="2" type="ORF">H9Q10_02565</name>
</gene>
<dbReference type="Pfam" id="PF14024">
    <property type="entry name" value="DUF4240"/>
    <property type="match status" value="1"/>
</dbReference>
<comment type="caution">
    <text evidence="2">The sequence shown here is derived from an EMBL/GenBank/DDBJ whole genome shotgun (WGS) entry which is preliminary data.</text>
</comment>
<proteinExistence type="predicted"/>
<dbReference type="RefSeq" id="WP_197902477.1">
    <property type="nucleotide sequence ID" value="NZ_JACSGR010000002.1"/>
</dbReference>
<dbReference type="EMBL" id="JACSGR010000002">
    <property type="protein sequence ID" value="MBH5328554.1"/>
    <property type="molecule type" value="Genomic_DNA"/>
</dbReference>
<feature type="domain" description="DUF4240" evidence="1">
    <location>
        <begin position="1"/>
        <end position="135"/>
    </location>
</feature>
<reference evidence="2 3" key="1">
    <citation type="submission" date="2020-09" db="EMBL/GenBank/DDBJ databases">
        <title>Eikenella S3660 sp. nov., isolated from a throat swab.</title>
        <authorList>
            <person name="Buhl M."/>
        </authorList>
    </citation>
    <scope>NUCLEOTIDE SEQUENCE [LARGE SCALE GENOMIC DNA]</scope>
    <source>
        <strain evidence="2 3">S3360</strain>
    </source>
</reference>
<dbReference type="InterPro" id="IPR025334">
    <property type="entry name" value="DUF4240"/>
</dbReference>
<evidence type="ECO:0000313" key="3">
    <source>
        <dbReference type="Proteomes" id="UP000768471"/>
    </source>
</evidence>
<protein>
    <submittedName>
        <fullName evidence="2">DUF4240 domain-containing protein</fullName>
    </submittedName>
</protein>
<evidence type="ECO:0000313" key="2">
    <source>
        <dbReference type="EMBL" id="MBH5328554.1"/>
    </source>
</evidence>
<accession>A0ABS0N8G5</accession>
<name>A0ABS0N8G5_9NEIS</name>
<organism evidence="2 3">
    <name type="scientific">Eikenella glucosivorans</name>
    <dbReference type="NCBI Taxonomy" id="2766967"/>
    <lineage>
        <taxon>Bacteria</taxon>
        <taxon>Pseudomonadati</taxon>
        <taxon>Pseudomonadota</taxon>
        <taxon>Betaproteobacteria</taxon>
        <taxon>Neisseriales</taxon>
        <taxon>Neisseriaceae</taxon>
        <taxon>Eikenella</taxon>
    </lineage>
</organism>
<dbReference type="Proteomes" id="UP000768471">
    <property type="component" value="Unassembled WGS sequence"/>
</dbReference>
<keyword evidence="3" id="KW-1185">Reference proteome</keyword>
<evidence type="ECO:0000259" key="1">
    <source>
        <dbReference type="Pfam" id="PF14024"/>
    </source>
</evidence>